<dbReference type="RefSeq" id="WP_254152801.1">
    <property type="nucleotide sequence ID" value="NZ_JAHESD010000009.1"/>
</dbReference>
<name>A0ABS5VPW3_9BACT</name>
<dbReference type="InterPro" id="IPR052514">
    <property type="entry name" value="SAM-dependent_MTase"/>
</dbReference>
<keyword evidence="2" id="KW-0808">Transferase</keyword>
<dbReference type="Gene3D" id="3.40.50.150">
    <property type="entry name" value="Vaccinia Virus protein VP39"/>
    <property type="match status" value="1"/>
</dbReference>
<dbReference type="NCBIfam" id="TIGR01444">
    <property type="entry name" value="fkbM_fam"/>
    <property type="match status" value="1"/>
</dbReference>
<organism evidence="2 3">
    <name type="scientific">Chryseosolibacter indicus</name>
    <dbReference type="NCBI Taxonomy" id="2782351"/>
    <lineage>
        <taxon>Bacteria</taxon>
        <taxon>Pseudomonadati</taxon>
        <taxon>Bacteroidota</taxon>
        <taxon>Cytophagia</taxon>
        <taxon>Cytophagales</taxon>
        <taxon>Chryseotaleaceae</taxon>
        <taxon>Chryseosolibacter</taxon>
    </lineage>
</organism>
<gene>
    <name evidence="2" type="ORF">KK060_06050</name>
</gene>
<dbReference type="SUPFAM" id="SSF53335">
    <property type="entry name" value="S-adenosyl-L-methionine-dependent methyltransferases"/>
    <property type="match status" value="1"/>
</dbReference>
<evidence type="ECO:0000313" key="2">
    <source>
        <dbReference type="EMBL" id="MBT1702832.1"/>
    </source>
</evidence>
<evidence type="ECO:0000313" key="3">
    <source>
        <dbReference type="Proteomes" id="UP000772618"/>
    </source>
</evidence>
<comment type="caution">
    <text evidence="2">The sequence shown here is derived from an EMBL/GenBank/DDBJ whole genome shotgun (WGS) entry which is preliminary data.</text>
</comment>
<reference evidence="2 3" key="1">
    <citation type="submission" date="2021-05" db="EMBL/GenBank/DDBJ databases">
        <title>A Polyphasic approach of four new species of the genus Ohtaekwangia: Ohtaekwangia histidinii sp. nov., Ohtaekwangia cretensis sp. nov., Ohtaekwangia indiensis sp. nov., Ohtaekwangia reichenbachii sp. nov. from diverse environment.</title>
        <authorList>
            <person name="Octaviana S."/>
        </authorList>
    </citation>
    <scope>NUCLEOTIDE SEQUENCE [LARGE SCALE GENOMIC DNA]</scope>
    <source>
        <strain evidence="2 3">PWU20</strain>
    </source>
</reference>
<proteinExistence type="predicted"/>
<keyword evidence="3" id="KW-1185">Reference proteome</keyword>
<sequence length="317" mass="36032">MKATLKRILNTTLKPINFKISQAGVVIPVSGGIGYTNLVLGSEKWFNDLLNKLSMLEDFKDGLFVDVGTNIGQTLIKLKRVNANFRYIGFEPNPYCFHYLTTLIEANRWENCFVIPAALSDKNALLKLIIGNKIDAEGSIIAGLRPGKKKDKEVMINASVFDHLISTEEIKDLKIVKIDVEGAELNVLEGMRKTINMLRPVIVCEVLHAHSKNELEIIHTRNENIEALLNSMRYNIYRICKSISNDEVRNLQRIEHFDNRVYDKSSAQLCDYMFIPEERDVIVGTLGQRKSNWDVNGIQFKSEHIDILGTEPVIMII</sequence>
<dbReference type="PANTHER" id="PTHR34203:SF15">
    <property type="entry name" value="SLL1173 PROTEIN"/>
    <property type="match status" value="1"/>
</dbReference>
<dbReference type="GO" id="GO:0008168">
    <property type="term" value="F:methyltransferase activity"/>
    <property type="evidence" value="ECO:0007669"/>
    <property type="project" value="UniProtKB-KW"/>
</dbReference>
<dbReference type="GO" id="GO:0032259">
    <property type="term" value="P:methylation"/>
    <property type="evidence" value="ECO:0007669"/>
    <property type="project" value="UniProtKB-KW"/>
</dbReference>
<dbReference type="PANTHER" id="PTHR34203">
    <property type="entry name" value="METHYLTRANSFERASE, FKBM FAMILY PROTEIN"/>
    <property type="match status" value="1"/>
</dbReference>
<feature type="domain" description="Methyltransferase FkbM" evidence="1">
    <location>
        <begin position="66"/>
        <end position="234"/>
    </location>
</feature>
<dbReference type="InterPro" id="IPR029063">
    <property type="entry name" value="SAM-dependent_MTases_sf"/>
</dbReference>
<accession>A0ABS5VPW3</accession>
<keyword evidence="2" id="KW-0489">Methyltransferase</keyword>
<dbReference type="InterPro" id="IPR006342">
    <property type="entry name" value="FkbM_mtfrase"/>
</dbReference>
<evidence type="ECO:0000259" key="1">
    <source>
        <dbReference type="Pfam" id="PF05050"/>
    </source>
</evidence>
<dbReference type="EMBL" id="JAHESD010000009">
    <property type="protein sequence ID" value="MBT1702832.1"/>
    <property type="molecule type" value="Genomic_DNA"/>
</dbReference>
<dbReference type="Pfam" id="PF05050">
    <property type="entry name" value="Methyltransf_21"/>
    <property type="match status" value="1"/>
</dbReference>
<protein>
    <submittedName>
        <fullName evidence="2">FkbM family methyltransferase</fullName>
    </submittedName>
</protein>
<dbReference type="Proteomes" id="UP000772618">
    <property type="component" value="Unassembled WGS sequence"/>
</dbReference>